<dbReference type="InterPro" id="IPR009908">
    <property type="entry name" value="Methylamine_util_MauE"/>
</dbReference>
<dbReference type="SUPFAM" id="SSF52833">
    <property type="entry name" value="Thioredoxin-like"/>
    <property type="match status" value="1"/>
</dbReference>
<dbReference type="Proteomes" id="UP001430172">
    <property type="component" value="Unassembled WGS sequence"/>
</dbReference>
<keyword evidence="3 5" id="KW-1133">Transmembrane helix</keyword>
<evidence type="ECO:0000256" key="4">
    <source>
        <dbReference type="ARBA" id="ARBA00023136"/>
    </source>
</evidence>
<evidence type="ECO:0000313" key="8">
    <source>
        <dbReference type="Proteomes" id="UP001430172"/>
    </source>
</evidence>
<keyword evidence="4 5" id="KW-0472">Membrane</keyword>
<accession>A0ABS2CGH3</accession>
<organism evidence="7 8">
    <name type="scientific">Phycicoccus sonneratiae</name>
    <dbReference type="NCBI Taxonomy" id="2807628"/>
    <lineage>
        <taxon>Bacteria</taxon>
        <taxon>Bacillati</taxon>
        <taxon>Actinomycetota</taxon>
        <taxon>Actinomycetes</taxon>
        <taxon>Micrococcales</taxon>
        <taxon>Intrasporangiaceae</taxon>
        <taxon>Phycicoccus</taxon>
    </lineage>
</organism>
<evidence type="ECO:0000256" key="2">
    <source>
        <dbReference type="ARBA" id="ARBA00022692"/>
    </source>
</evidence>
<evidence type="ECO:0000313" key="7">
    <source>
        <dbReference type="EMBL" id="MBM6398975.1"/>
    </source>
</evidence>
<evidence type="ECO:0000259" key="6">
    <source>
        <dbReference type="Pfam" id="PF07291"/>
    </source>
</evidence>
<keyword evidence="2 5" id="KW-0812">Transmembrane</keyword>
<feature type="domain" description="Methylamine utilisation protein MauE" evidence="6">
    <location>
        <begin position="9"/>
        <end position="131"/>
    </location>
</feature>
<protein>
    <recommendedName>
        <fullName evidence="6">Methylamine utilisation protein MauE domain-containing protein</fullName>
    </recommendedName>
</protein>
<feature type="transmembrane region" description="Helical" evidence="5">
    <location>
        <begin position="47"/>
        <end position="65"/>
    </location>
</feature>
<feature type="transmembrane region" description="Helical" evidence="5">
    <location>
        <begin position="71"/>
        <end position="93"/>
    </location>
</feature>
<dbReference type="EMBL" id="JAFDVD010000003">
    <property type="protein sequence ID" value="MBM6398975.1"/>
    <property type="molecule type" value="Genomic_DNA"/>
</dbReference>
<gene>
    <name evidence="7" type="ORF">JQN70_01080</name>
</gene>
<comment type="subcellular location">
    <subcellularLocation>
        <location evidence="1">Membrane</location>
        <topology evidence="1">Multi-pass membrane protein</topology>
    </subcellularLocation>
</comment>
<sequence length="333" mass="34221">MPGPFVLPLVTCAVVLVVSGVAKLRSPGSLERAMDSLRVPPALAARPVRVLLPWLEVVLGAGLLVTSGRLLLATSVLVLALLGAYLVLVGLALRRPEPADCGCFGALGSSRVTAATVVRNALLVLAAAAVVAGATRGGGLPEVVDATAGWWLAGAALTAAVAVAVTWRPADDGGRHVAGTEPEDYVREPVPDTAQVLTADRRLLAVVDEARSAALLLVFLRPGCAPCARLGPEVAGWRRDLAPVDVRAVVVGDPDLLGTLPYLDDHTWFDPHAVALDLLAHGSPSAVLLGTDGLLAGGPVRGEEAVTAFVEELREHLLAAAADTADEPVSDGR</sequence>
<dbReference type="RefSeq" id="WP_204129465.1">
    <property type="nucleotide sequence ID" value="NZ_JAFDVD010000003.1"/>
</dbReference>
<reference evidence="7" key="1">
    <citation type="submission" date="2021-02" db="EMBL/GenBank/DDBJ databases">
        <title>Phycicoccus sp. MQZ13P-5T, whole genome shotgun sequence.</title>
        <authorList>
            <person name="Tuo L."/>
        </authorList>
    </citation>
    <scope>NUCLEOTIDE SEQUENCE</scope>
    <source>
        <strain evidence="7">MQZ13P-5</strain>
    </source>
</reference>
<evidence type="ECO:0000256" key="5">
    <source>
        <dbReference type="SAM" id="Phobius"/>
    </source>
</evidence>
<comment type="caution">
    <text evidence="7">The sequence shown here is derived from an EMBL/GenBank/DDBJ whole genome shotgun (WGS) entry which is preliminary data.</text>
</comment>
<dbReference type="InterPro" id="IPR036249">
    <property type="entry name" value="Thioredoxin-like_sf"/>
</dbReference>
<name>A0ABS2CGH3_9MICO</name>
<proteinExistence type="predicted"/>
<feature type="transmembrane region" description="Helical" evidence="5">
    <location>
        <begin position="6"/>
        <end position="26"/>
    </location>
</feature>
<evidence type="ECO:0000256" key="3">
    <source>
        <dbReference type="ARBA" id="ARBA00022989"/>
    </source>
</evidence>
<keyword evidence="8" id="KW-1185">Reference proteome</keyword>
<dbReference type="Pfam" id="PF07291">
    <property type="entry name" value="MauE"/>
    <property type="match status" value="1"/>
</dbReference>
<feature type="transmembrane region" description="Helical" evidence="5">
    <location>
        <begin position="148"/>
        <end position="167"/>
    </location>
</feature>
<feature type="transmembrane region" description="Helical" evidence="5">
    <location>
        <begin position="114"/>
        <end position="136"/>
    </location>
</feature>
<evidence type="ECO:0000256" key="1">
    <source>
        <dbReference type="ARBA" id="ARBA00004141"/>
    </source>
</evidence>